<dbReference type="EMBL" id="JABAGJ010000003">
    <property type="protein sequence ID" value="NMF02043.1"/>
    <property type="molecule type" value="Genomic_DNA"/>
</dbReference>
<organism evidence="1 2">
    <name type="scientific">Bifidobacterium boum</name>
    <dbReference type="NCBI Taxonomy" id="78343"/>
    <lineage>
        <taxon>Bacteria</taxon>
        <taxon>Bacillati</taxon>
        <taxon>Actinomycetota</taxon>
        <taxon>Actinomycetes</taxon>
        <taxon>Bifidobacteriales</taxon>
        <taxon>Bifidobacteriaceae</taxon>
        <taxon>Bifidobacterium</taxon>
    </lineage>
</organism>
<evidence type="ECO:0000313" key="2">
    <source>
        <dbReference type="Proteomes" id="UP000583419"/>
    </source>
</evidence>
<comment type="caution">
    <text evidence="1">The sequence shown here is derived from an EMBL/GenBank/DDBJ whole genome shotgun (WGS) entry which is preliminary data.</text>
</comment>
<dbReference type="Proteomes" id="UP000583419">
    <property type="component" value="Unassembled WGS sequence"/>
</dbReference>
<evidence type="ECO:0000313" key="1">
    <source>
        <dbReference type="EMBL" id="NMF02043.1"/>
    </source>
</evidence>
<reference evidence="1 2" key="1">
    <citation type="submission" date="2020-04" db="EMBL/GenBank/DDBJ databases">
        <authorList>
            <person name="Hitch T.C.A."/>
            <person name="Wylensek D."/>
            <person name="Clavel T."/>
        </authorList>
    </citation>
    <scope>NUCLEOTIDE SEQUENCE [LARGE SCALE GENOMIC DNA]</scope>
    <source>
        <strain evidence="1 2">WCA-130-P53-4B</strain>
    </source>
</reference>
<dbReference type="RefSeq" id="WP_168973268.1">
    <property type="nucleotide sequence ID" value="NZ_JABAGJ010000003.1"/>
</dbReference>
<sequence>MWYSSVRQVVAELFRTIVVNIVDDLDDLWGIATWGGEGVVDTRSVGFVEILTPRQIYEIDVMMFVQIFEQLWTVQRVRIIGCPV</sequence>
<protein>
    <submittedName>
        <fullName evidence="1">Uncharacterized protein</fullName>
    </submittedName>
</protein>
<proteinExistence type="predicted"/>
<name>A0A848D6H7_9BIFI</name>
<accession>A0A848D6H7</accession>
<dbReference type="AlphaFoldDB" id="A0A848D6H7"/>
<gene>
    <name evidence="1" type="ORF">HF843_02405</name>
</gene>